<proteinExistence type="predicted"/>
<reference evidence="2 3" key="1">
    <citation type="submission" date="2018-07" db="EMBL/GenBank/DDBJ databases">
        <title>Brachybacteriurn paraconglorneratum KCTC 9916.</title>
        <authorList>
            <person name="Li Y."/>
        </authorList>
    </citation>
    <scope>NUCLEOTIDE SEQUENCE [LARGE SCALE GENOMIC DNA]</scope>
    <source>
        <strain evidence="2 3">KCTC 9916</strain>
    </source>
</reference>
<dbReference type="InterPro" id="IPR050266">
    <property type="entry name" value="AB_hydrolase_sf"/>
</dbReference>
<comment type="caution">
    <text evidence="2">The sequence shown here is derived from an EMBL/GenBank/DDBJ whole genome shotgun (WGS) entry which is preliminary data.</text>
</comment>
<dbReference type="Proteomes" id="UP000274327">
    <property type="component" value="Unassembled WGS sequence"/>
</dbReference>
<keyword evidence="2" id="KW-0378">Hydrolase</keyword>
<dbReference type="Gene3D" id="3.40.50.1820">
    <property type="entry name" value="alpha/beta hydrolase"/>
    <property type="match status" value="1"/>
</dbReference>
<dbReference type="GO" id="GO:0016787">
    <property type="term" value="F:hydrolase activity"/>
    <property type="evidence" value="ECO:0007669"/>
    <property type="project" value="UniProtKB-KW"/>
</dbReference>
<dbReference type="InterPro" id="IPR000639">
    <property type="entry name" value="Epox_hydrolase-like"/>
</dbReference>
<dbReference type="SUPFAM" id="SSF53474">
    <property type="entry name" value="alpha/beta-Hydrolases"/>
    <property type="match status" value="1"/>
</dbReference>
<dbReference type="PRINTS" id="PR00412">
    <property type="entry name" value="EPOXHYDRLASE"/>
</dbReference>
<evidence type="ECO:0000313" key="2">
    <source>
        <dbReference type="EMBL" id="RRR19513.1"/>
    </source>
</evidence>
<dbReference type="InterPro" id="IPR029058">
    <property type="entry name" value="AB_hydrolase_fold"/>
</dbReference>
<dbReference type="Pfam" id="PF12697">
    <property type="entry name" value="Abhydrolase_6"/>
    <property type="match status" value="1"/>
</dbReference>
<feature type="domain" description="AB hydrolase-1" evidence="1">
    <location>
        <begin position="51"/>
        <end position="292"/>
    </location>
</feature>
<dbReference type="EMBL" id="QOCI01000002">
    <property type="protein sequence ID" value="RRR19513.1"/>
    <property type="molecule type" value="Genomic_DNA"/>
</dbReference>
<organism evidence="2 3">
    <name type="scientific">Brachybacterium paraconglomeratum</name>
    <dbReference type="NCBI Taxonomy" id="173362"/>
    <lineage>
        <taxon>Bacteria</taxon>
        <taxon>Bacillati</taxon>
        <taxon>Actinomycetota</taxon>
        <taxon>Actinomycetes</taxon>
        <taxon>Micrococcales</taxon>
        <taxon>Dermabacteraceae</taxon>
        <taxon>Brachybacterium</taxon>
    </lineage>
</organism>
<evidence type="ECO:0000313" key="3">
    <source>
        <dbReference type="Proteomes" id="UP000274327"/>
    </source>
</evidence>
<name>A0A426SMU9_9MICO</name>
<dbReference type="PANTHER" id="PTHR43798">
    <property type="entry name" value="MONOACYLGLYCEROL LIPASE"/>
    <property type="match status" value="1"/>
</dbReference>
<protein>
    <submittedName>
        <fullName evidence="2">Alpha/beta hydrolase</fullName>
    </submittedName>
</protein>
<dbReference type="PRINTS" id="PR00111">
    <property type="entry name" value="ABHYDROLASE"/>
</dbReference>
<gene>
    <name evidence="2" type="ORF">DS079_04420</name>
</gene>
<keyword evidence="3" id="KW-1185">Reference proteome</keyword>
<sequence>MTPGLASTAGDDTLGVMNAAMTHPAPIHLDLPDQRISYLDLPGTDPDALPLLLLHGGAVDSRMWGPQLGAFPERRVLVPDARGHGGSSDAEAPYRLVDDVVALLDALGIETVVAAGISMGGSTAGDLALEHPERVAGILVGGTGTSEIEFTDPWALQAFADWRAAESGGSAQAWIDVLQRFTAGPHRTLDQVDPALRDLIQEMARSTLDQHLRLDENGVPVRPHPPTPVTGTWERVGDLRIPVLALGGALDGDDHRRSGRRLAETAPRGRYVELDGVGHYPNLEDPAAFNAAVRELLDAL</sequence>
<dbReference type="InterPro" id="IPR000073">
    <property type="entry name" value="AB_hydrolase_1"/>
</dbReference>
<accession>A0A426SMU9</accession>
<evidence type="ECO:0000259" key="1">
    <source>
        <dbReference type="Pfam" id="PF12697"/>
    </source>
</evidence>
<dbReference type="AlphaFoldDB" id="A0A426SMU9"/>